<evidence type="ECO:0000256" key="1">
    <source>
        <dbReference type="SAM" id="MobiDB-lite"/>
    </source>
</evidence>
<gene>
    <name evidence="3" type="ORF">ALO81_04757</name>
</gene>
<dbReference type="Gene3D" id="3.10.450.160">
    <property type="entry name" value="inner membrane protein cigr"/>
    <property type="match status" value="1"/>
</dbReference>
<sequence length="176" mass="19132">MAQRRGTPMKRPNRIITGLGILMISASPLLQAAPPDQRGDGPEDNRGGQQQGPQNNGGHNERGNDRGPGNDKGNGPGKPAHQDKRGGNRPPQDFGDVRQTFQQHRDVIGRGQPLPPGVHIVKGKPLPRGYGKRLDSRSLQYLPRYEGYEWRRLGTDVVLIAVGSGIVYAILDGVLN</sequence>
<dbReference type="NCBIfam" id="NF040487">
    <property type="entry name" value="T3SS_CigR_fam"/>
    <property type="match status" value="1"/>
</dbReference>
<evidence type="ECO:0000256" key="2">
    <source>
        <dbReference type="SAM" id="SignalP"/>
    </source>
</evidence>
<feature type="region of interest" description="Disordered" evidence="1">
    <location>
        <begin position="27"/>
        <end position="99"/>
    </location>
</feature>
<dbReference type="InterPro" id="IPR024572">
    <property type="entry name" value="RcnB"/>
</dbReference>
<feature type="compositionally biased region" description="Basic and acidic residues" evidence="1">
    <location>
        <begin position="59"/>
        <end position="69"/>
    </location>
</feature>
<comment type="caution">
    <text evidence="3">The sequence shown here is derived from an EMBL/GenBank/DDBJ whole genome shotgun (WGS) entry which is preliminary data.</text>
</comment>
<accession>A0A0P9R4W6</accession>
<keyword evidence="2" id="KW-0732">Signal</keyword>
<evidence type="ECO:0000313" key="4">
    <source>
        <dbReference type="Proteomes" id="UP000050564"/>
    </source>
</evidence>
<organism evidence="3 4">
    <name type="scientific">Pseudomonas cannabina</name>
    <dbReference type="NCBI Taxonomy" id="86840"/>
    <lineage>
        <taxon>Bacteria</taxon>
        <taxon>Pseudomonadati</taxon>
        <taxon>Pseudomonadota</taxon>
        <taxon>Gammaproteobacteria</taxon>
        <taxon>Pseudomonadales</taxon>
        <taxon>Pseudomonadaceae</taxon>
        <taxon>Pseudomonas</taxon>
    </lineage>
</organism>
<dbReference type="PATRIC" id="fig|86840.3.peg.2951"/>
<protein>
    <recommendedName>
        <fullName evidence="5">CigR</fullName>
    </recommendedName>
</protein>
<evidence type="ECO:0000313" key="3">
    <source>
        <dbReference type="EMBL" id="KPW78473.1"/>
    </source>
</evidence>
<evidence type="ECO:0008006" key="5">
    <source>
        <dbReference type="Google" id="ProtNLM"/>
    </source>
</evidence>
<dbReference type="Pfam" id="PF11776">
    <property type="entry name" value="RcnB"/>
    <property type="match status" value="1"/>
</dbReference>
<feature type="signal peptide" evidence="2">
    <location>
        <begin position="1"/>
        <end position="32"/>
    </location>
</feature>
<reference evidence="3 4" key="1">
    <citation type="submission" date="2015-09" db="EMBL/GenBank/DDBJ databases">
        <title>Genome announcement of multiple Pseudomonas syringae strains.</title>
        <authorList>
            <person name="Thakur S."/>
            <person name="Wang P.W."/>
            <person name="Gong Y."/>
            <person name="Weir B.S."/>
            <person name="Guttman D.S."/>
        </authorList>
    </citation>
    <scope>NUCLEOTIDE SEQUENCE [LARGE SCALE GENOMIC DNA]</scope>
    <source>
        <strain evidence="3 4">ICMP2823</strain>
    </source>
</reference>
<proteinExistence type="predicted"/>
<dbReference type="EMBL" id="LJPX01000151">
    <property type="protein sequence ID" value="KPW78473.1"/>
    <property type="molecule type" value="Genomic_DNA"/>
</dbReference>
<dbReference type="AlphaFoldDB" id="A0A0P9R4W6"/>
<feature type="compositionally biased region" description="Basic and acidic residues" evidence="1">
    <location>
        <begin position="37"/>
        <end position="46"/>
    </location>
</feature>
<dbReference type="Proteomes" id="UP000050564">
    <property type="component" value="Unassembled WGS sequence"/>
</dbReference>
<name>A0A0P9R4W6_PSECA</name>
<feature type="compositionally biased region" description="Low complexity" evidence="1">
    <location>
        <begin position="47"/>
        <end position="58"/>
    </location>
</feature>
<feature type="chain" id="PRO_5006166829" description="CigR" evidence="2">
    <location>
        <begin position="33"/>
        <end position="176"/>
    </location>
</feature>